<feature type="region of interest" description="Disordered" evidence="1">
    <location>
        <begin position="301"/>
        <end position="425"/>
    </location>
</feature>
<sequence length="425" mass="45902">MEWTISRLETTNERRQKLMQAEDTLLRDDSHRAMIGLITKYSVLAGESAVLFGDLNSRAETSLTSLETLTGNVEALKQTVSKPSFGQVERLAEDPPLDLNYITADTRPLSIEGLLEKCPPMPEFELFDDLMELETPSKIRFSNPDFFFQCWLEEQMAIQEKSKRKQRKSRKRRQKIAAAEPAPPQPAPTPAPPSAPVPPPPPQPGAMAISPNAPPPPPMPRKIMPNPPRVTPAEDTSPPPDMPPARPSHPIPMSTDNLPDVPPPMPPSSPPGGLPPPAPAPMPVDLPQRQTDLRRVSPVTAVWPPAPATRLPSHAAHRTATHRLAASRDPSPARATLAPASSEAASPSSSRDAVHGHAIRTEACAGPRPRLVPGPNQGRKITQACVGHTTDSPASASRPARAWSTTATPARASVQRPKHSCTRPS</sequence>
<dbReference type="Proteomes" id="UP000717585">
    <property type="component" value="Unassembled WGS sequence"/>
</dbReference>
<gene>
    <name evidence="2" type="ORF">J8273_2784</name>
</gene>
<comment type="caution">
    <text evidence="2">The sequence shown here is derived from an EMBL/GenBank/DDBJ whole genome shotgun (WGS) entry which is preliminary data.</text>
</comment>
<feature type="region of interest" description="Disordered" evidence="1">
    <location>
        <begin position="161"/>
        <end position="286"/>
    </location>
</feature>
<accession>A0A8J6E0W0</accession>
<feature type="compositionally biased region" description="Pro residues" evidence="1">
    <location>
        <begin position="181"/>
        <end position="204"/>
    </location>
</feature>
<keyword evidence="3" id="KW-1185">Reference proteome</keyword>
<proteinExistence type="predicted"/>
<feature type="compositionally biased region" description="Pro residues" evidence="1">
    <location>
        <begin position="212"/>
        <end position="230"/>
    </location>
</feature>
<dbReference type="EMBL" id="JAHDYR010000009">
    <property type="protein sequence ID" value="KAG9395589.1"/>
    <property type="molecule type" value="Genomic_DNA"/>
</dbReference>
<feature type="compositionally biased region" description="Low complexity" evidence="1">
    <location>
        <begin position="389"/>
        <end position="413"/>
    </location>
</feature>
<feature type="compositionally biased region" description="Basic residues" evidence="1">
    <location>
        <begin position="162"/>
        <end position="175"/>
    </location>
</feature>
<organism evidence="2 3">
    <name type="scientific">Carpediemonas membranifera</name>
    <dbReference type="NCBI Taxonomy" id="201153"/>
    <lineage>
        <taxon>Eukaryota</taxon>
        <taxon>Metamonada</taxon>
        <taxon>Carpediemonas-like organisms</taxon>
        <taxon>Carpediemonas</taxon>
    </lineage>
</organism>
<feature type="compositionally biased region" description="Basic residues" evidence="1">
    <location>
        <begin position="416"/>
        <end position="425"/>
    </location>
</feature>
<dbReference type="Gene3D" id="6.10.280.150">
    <property type="match status" value="1"/>
</dbReference>
<evidence type="ECO:0000313" key="3">
    <source>
        <dbReference type="Proteomes" id="UP000717585"/>
    </source>
</evidence>
<reference evidence="2" key="1">
    <citation type="submission" date="2021-05" db="EMBL/GenBank/DDBJ databases">
        <title>A free-living protist that lacks canonical eukaryotic 1 DNA replication and segregation systems.</title>
        <authorList>
            <person name="Salas-Leiva D.E."/>
            <person name="Tromer E.C."/>
            <person name="Curtis B.A."/>
            <person name="Jerlstrom-Hultqvist J."/>
            <person name="Kolisko M."/>
            <person name="Yi Z."/>
            <person name="Salas-Leiva J.S."/>
            <person name="Gallot-Lavallee L."/>
            <person name="Kops G.J.P.L."/>
            <person name="Archibald J.M."/>
            <person name="Simpson A.G.B."/>
            <person name="Roger A.J."/>
        </authorList>
    </citation>
    <scope>NUCLEOTIDE SEQUENCE</scope>
    <source>
        <strain evidence="2">BICM</strain>
    </source>
</reference>
<dbReference type="AlphaFoldDB" id="A0A8J6E0W0"/>
<evidence type="ECO:0000256" key="1">
    <source>
        <dbReference type="SAM" id="MobiDB-lite"/>
    </source>
</evidence>
<feature type="compositionally biased region" description="Low complexity" evidence="1">
    <location>
        <begin position="322"/>
        <end position="351"/>
    </location>
</feature>
<protein>
    <submittedName>
        <fullName evidence="2">Uncharacterized protein</fullName>
    </submittedName>
</protein>
<name>A0A8J6E0W0_9EUKA</name>
<feature type="compositionally biased region" description="Pro residues" evidence="1">
    <location>
        <begin position="237"/>
        <end position="250"/>
    </location>
</feature>
<evidence type="ECO:0000313" key="2">
    <source>
        <dbReference type="EMBL" id="KAG9395589.1"/>
    </source>
</evidence>
<dbReference type="PRINTS" id="PR01217">
    <property type="entry name" value="PRICHEXTENSN"/>
</dbReference>
<feature type="compositionally biased region" description="Pro residues" evidence="1">
    <location>
        <begin position="260"/>
        <end position="284"/>
    </location>
</feature>